<organism evidence="1 2">
    <name type="scientific">Nocardioides baekrokdamisoli</name>
    <dbReference type="NCBI Taxonomy" id="1804624"/>
    <lineage>
        <taxon>Bacteria</taxon>
        <taxon>Bacillati</taxon>
        <taxon>Actinomycetota</taxon>
        <taxon>Actinomycetes</taxon>
        <taxon>Propionibacteriales</taxon>
        <taxon>Nocardioidaceae</taxon>
        <taxon>Nocardioides</taxon>
    </lineage>
</organism>
<accession>A0A3G9ID35</accession>
<dbReference type="KEGG" id="nbe:Back2_05790"/>
<evidence type="ECO:0000313" key="1">
    <source>
        <dbReference type="EMBL" id="BBH16292.1"/>
    </source>
</evidence>
<keyword evidence="2" id="KW-1185">Reference proteome</keyword>
<name>A0A3G9ID35_9ACTN</name>
<dbReference type="AlphaFoldDB" id="A0A3G9ID35"/>
<proteinExistence type="predicted"/>
<dbReference type="EMBL" id="AP019307">
    <property type="protein sequence ID" value="BBH16292.1"/>
    <property type="molecule type" value="Genomic_DNA"/>
</dbReference>
<evidence type="ECO:0000313" key="2">
    <source>
        <dbReference type="Proteomes" id="UP000271573"/>
    </source>
</evidence>
<reference evidence="1 2" key="1">
    <citation type="submission" date="2018-11" db="EMBL/GenBank/DDBJ databases">
        <title>Complete genome sequence of Nocardioides baekrokdamisoli strain KCTC 39748.</title>
        <authorList>
            <person name="Kang S.W."/>
            <person name="Lee K.C."/>
            <person name="Kim K.K."/>
            <person name="Kim J.S."/>
            <person name="Kim D.S."/>
            <person name="Ko S.H."/>
            <person name="Yang S.H."/>
            <person name="Shin Y.K."/>
            <person name="Lee J.S."/>
        </authorList>
    </citation>
    <scope>NUCLEOTIDE SEQUENCE [LARGE SCALE GENOMIC DNA]</scope>
    <source>
        <strain evidence="1 2">KCTC 39748</strain>
    </source>
</reference>
<protein>
    <submittedName>
        <fullName evidence="1">Uncharacterized protein</fullName>
    </submittedName>
</protein>
<dbReference type="Proteomes" id="UP000271573">
    <property type="component" value="Chromosome"/>
</dbReference>
<gene>
    <name evidence="1" type="ORF">Back2_05790</name>
</gene>
<sequence>MVFAVTELMAAVAPVDVVTGGLVESAFGAMPQPAVRRLEAATASAVSAALSANAFMSAMLRVLHKAS</sequence>